<dbReference type="OrthoDB" id="384795at2"/>
<reference evidence="3" key="1">
    <citation type="submission" date="2015-07" db="EMBL/GenBank/DDBJ databases">
        <title>Lactobacillus ginsenosidimutans/EMML 3141/ whole genome sequencing.</title>
        <authorList>
            <person name="Kim M.K."/>
            <person name="Im W.-T."/>
            <person name="Srinivasan S."/>
            <person name="Lee J.-J."/>
        </authorList>
    </citation>
    <scope>NUCLEOTIDE SEQUENCE [LARGE SCALE GENOMIC DNA]</scope>
    <source>
        <strain evidence="3">EMML 3041</strain>
    </source>
</reference>
<gene>
    <name evidence="2" type="ORF">ABM34_00980</name>
</gene>
<feature type="domain" description="YdhG-like" evidence="1">
    <location>
        <begin position="17"/>
        <end position="111"/>
    </location>
</feature>
<organism evidence="2 3">
    <name type="scientific">Companilactobacillus ginsenosidimutans</name>
    <dbReference type="NCBI Taxonomy" id="1007676"/>
    <lineage>
        <taxon>Bacteria</taxon>
        <taxon>Bacillati</taxon>
        <taxon>Bacillota</taxon>
        <taxon>Bacilli</taxon>
        <taxon>Lactobacillales</taxon>
        <taxon>Lactobacillaceae</taxon>
        <taxon>Companilactobacillus</taxon>
    </lineage>
</organism>
<dbReference type="PATRIC" id="fig|1007676.4.peg.206"/>
<dbReference type="RefSeq" id="WP_048702534.1">
    <property type="nucleotide sequence ID" value="NZ_CP012034.1"/>
</dbReference>
<dbReference type="KEGG" id="lgn:ABM34_00980"/>
<keyword evidence="3" id="KW-1185">Reference proteome</keyword>
<accession>A0A0H4QD47</accession>
<evidence type="ECO:0000313" key="3">
    <source>
        <dbReference type="Proteomes" id="UP000036106"/>
    </source>
</evidence>
<name>A0A0H4QD47_9LACO</name>
<dbReference type="Proteomes" id="UP000036106">
    <property type="component" value="Chromosome"/>
</dbReference>
<protein>
    <submittedName>
        <fullName evidence="2">Iron chaperone</fullName>
    </submittedName>
</protein>
<dbReference type="Gene3D" id="3.90.1150.200">
    <property type="match status" value="1"/>
</dbReference>
<sequence>MDEFADYLSKLDENDQKKRLVGILKWIHKEFPNLETRVAWNQPMFTDHGTFIIGFSVSKNHISVAPEGQCLDTFKSQLDQVGYTYGKQMFRIGNDQEVHKEVLKSIIEFNIKDKMEVTTFWR</sequence>
<dbReference type="EMBL" id="CP012034">
    <property type="protein sequence ID" value="AKP66259.1"/>
    <property type="molecule type" value="Genomic_DNA"/>
</dbReference>
<dbReference type="Pfam" id="PF08818">
    <property type="entry name" value="DUF1801"/>
    <property type="match status" value="1"/>
</dbReference>
<dbReference type="SUPFAM" id="SSF159888">
    <property type="entry name" value="YdhG-like"/>
    <property type="match status" value="1"/>
</dbReference>
<evidence type="ECO:0000313" key="2">
    <source>
        <dbReference type="EMBL" id="AKP66259.1"/>
    </source>
</evidence>
<proteinExistence type="predicted"/>
<dbReference type="InterPro" id="IPR014922">
    <property type="entry name" value="YdhG-like"/>
</dbReference>
<dbReference type="AlphaFoldDB" id="A0A0H4QD47"/>
<evidence type="ECO:0000259" key="1">
    <source>
        <dbReference type="Pfam" id="PF08818"/>
    </source>
</evidence>